<name>A0AAD6TBY0_9AGAR</name>
<dbReference type="InterPro" id="IPR013096">
    <property type="entry name" value="Cupin_2"/>
</dbReference>
<feature type="domain" description="Cupin type-2" evidence="1">
    <location>
        <begin position="38"/>
        <end position="86"/>
    </location>
</feature>
<dbReference type="EMBL" id="JARJCM010000010">
    <property type="protein sequence ID" value="KAJ7043138.1"/>
    <property type="molecule type" value="Genomic_DNA"/>
</dbReference>
<evidence type="ECO:0000313" key="3">
    <source>
        <dbReference type="Proteomes" id="UP001218188"/>
    </source>
</evidence>
<evidence type="ECO:0000313" key="2">
    <source>
        <dbReference type="EMBL" id="KAJ7043138.1"/>
    </source>
</evidence>
<accession>A0AAD6TBY0</accession>
<dbReference type="AlphaFoldDB" id="A0AAD6TBY0"/>
<proteinExistence type="predicted"/>
<comment type="caution">
    <text evidence="2">The sequence shown here is derived from an EMBL/GenBank/DDBJ whole genome shotgun (WGS) entry which is preliminary data.</text>
</comment>
<dbReference type="SUPFAM" id="SSF51182">
    <property type="entry name" value="RmlC-like cupins"/>
    <property type="match status" value="1"/>
</dbReference>
<evidence type="ECO:0000259" key="1">
    <source>
        <dbReference type="Pfam" id="PF07883"/>
    </source>
</evidence>
<dbReference type="Proteomes" id="UP001218188">
    <property type="component" value="Unassembled WGS sequence"/>
</dbReference>
<dbReference type="Pfam" id="PF07883">
    <property type="entry name" value="Cupin_2"/>
    <property type="match status" value="1"/>
</dbReference>
<organism evidence="2 3">
    <name type="scientific">Mycena alexandri</name>
    <dbReference type="NCBI Taxonomy" id="1745969"/>
    <lineage>
        <taxon>Eukaryota</taxon>
        <taxon>Fungi</taxon>
        <taxon>Dikarya</taxon>
        <taxon>Basidiomycota</taxon>
        <taxon>Agaricomycotina</taxon>
        <taxon>Agaricomycetes</taxon>
        <taxon>Agaricomycetidae</taxon>
        <taxon>Agaricales</taxon>
        <taxon>Marasmiineae</taxon>
        <taxon>Mycenaceae</taxon>
        <taxon>Mycena</taxon>
    </lineage>
</organism>
<gene>
    <name evidence="2" type="ORF">C8F04DRAFT_1389986</name>
</gene>
<dbReference type="InterPro" id="IPR014710">
    <property type="entry name" value="RmlC-like_jellyroll"/>
</dbReference>
<dbReference type="InterPro" id="IPR011051">
    <property type="entry name" value="RmlC_Cupin_sf"/>
</dbReference>
<keyword evidence="3" id="KW-1185">Reference proteome</keyword>
<sequence length="150" mass="16705">MGSSLRDDSWTIGKGVTFSVLQNPLRTHIESTGEEPFSVPPHWHRHQDEVHVVLKGRMKVTQDGVTRIITPADGRVLTRAGVVHSLEGFLGEEVSVDETALPSEETTEQKILFFRNLFAPGVLQSLPGTMQVFYYGDSYPALPFKIKALE</sequence>
<dbReference type="Gene3D" id="2.60.120.10">
    <property type="entry name" value="Jelly Rolls"/>
    <property type="match status" value="1"/>
</dbReference>
<protein>
    <recommendedName>
        <fullName evidence="1">Cupin type-2 domain-containing protein</fullName>
    </recommendedName>
</protein>
<reference evidence="2" key="1">
    <citation type="submission" date="2023-03" db="EMBL/GenBank/DDBJ databases">
        <title>Massive genome expansion in bonnet fungi (Mycena s.s.) driven by repeated elements and novel gene families across ecological guilds.</title>
        <authorList>
            <consortium name="Lawrence Berkeley National Laboratory"/>
            <person name="Harder C.B."/>
            <person name="Miyauchi S."/>
            <person name="Viragh M."/>
            <person name="Kuo A."/>
            <person name="Thoen E."/>
            <person name="Andreopoulos B."/>
            <person name="Lu D."/>
            <person name="Skrede I."/>
            <person name="Drula E."/>
            <person name="Henrissat B."/>
            <person name="Morin E."/>
            <person name="Kohler A."/>
            <person name="Barry K."/>
            <person name="LaButti K."/>
            <person name="Morin E."/>
            <person name="Salamov A."/>
            <person name="Lipzen A."/>
            <person name="Mereny Z."/>
            <person name="Hegedus B."/>
            <person name="Baldrian P."/>
            <person name="Stursova M."/>
            <person name="Weitz H."/>
            <person name="Taylor A."/>
            <person name="Grigoriev I.V."/>
            <person name="Nagy L.G."/>
            <person name="Martin F."/>
            <person name="Kauserud H."/>
        </authorList>
    </citation>
    <scope>NUCLEOTIDE SEQUENCE</scope>
    <source>
        <strain evidence="2">CBHHK200</strain>
    </source>
</reference>